<name>A0A4V3IER8_9MICO</name>
<evidence type="ECO:0000256" key="1">
    <source>
        <dbReference type="ARBA" id="ARBA00007227"/>
    </source>
</evidence>
<sequence>MAQAFDPNRLQQARQLALKTKQDLARDILVSPAMIGQYESGVSLPRGDHIPKMASSLDVPREFFATGRPQAKLESGDAFFRSLRSTTSKQRAKATAYTEQLWELVHAIEKRVRLPRVDLPGFMGGEIEPGTFSNDPAAAARELRQAWNLGNEPISHVVRTIESHGIVTILVPFIEREVARIDAFSTMSLSRPVIVLSPDRANDVHRHRFTAAHELGHLVLHGGKTAGDPSLEREADKFAAEFLTPGAVLQNVLPRRLDFGRLGRLSEEWGVSIKSLVYRSREMGLLSDPTARRAYIRLNQLAEQGALVEQPVHQFPGEVPVLLKQAVELAEAQGLSVVALAKELAWKPARVRVFLGEIDDRPVLRLV</sequence>
<dbReference type="CDD" id="cd00093">
    <property type="entry name" value="HTH_XRE"/>
    <property type="match status" value="1"/>
</dbReference>
<dbReference type="InterPro" id="IPR001387">
    <property type="entry name" value="Cro/C1-type_HTH"/>
</dbReference>
<dbReference type="OrthoDB" id="9794834at2"/>
<dbReference type="AlphaFoldDB" id="A0A4V3IER8"/>
<evidence type="ECO:0000313" key="3">
    <source>
        <dbReference type="EMBL" id="TFC14365.1"/>
    </source>
</evidence>
<dbReference type="GO" id="GO:0003677">
    <property type="term" value="F:DNA binding"/>
    <property type="evidence" value="ECO:0007669"/>
    <property type="project" value="InterPro"/>
</dbReference>
<dbReference type="PANTHER" id="PTHR43236:SF1">
    <property type="entry name" value="BLL7220 PROTEIN"/>
    <property type="match status" value="1"/>
</dbReference>
<dbReference type="Pfam" id="PF01381">
    <property type="entry name" value="HTH_3"/>
    <property type="match status" value="1"/>
</dbReference>
<dbReference type="PANTHER" id="PTHR43236">
    <property type="entry name" value="ANTITOXIN HIGA1"/>
    <property type="match status" value="1"/>
</dbReference>
<gene>
    <name evidence="3" type="ORF">E3O19_11330</name>
</gene>
<comment type="similarity">
    <text evidence="1">Belongs to the short-chain fatty acyl-CoA assimilation regulator (ScfR) family.</text>
</comment>
<evidence type="ECO:0000259" key="2">
    <source>
        <dbReference type="PROSITE" id="PS50943"/>
    </source>
</evidence>
<proteinExistence type="inferred from homology"/>
<dbReference type="InterPro" id="IPR010359">
    <property type="entry name" value="IrrE_HExxH"/>
</dbReference>
<accession>A0A4V3IER8</accession>
<evidence type="ECO:0000313" key="4">
    <source>
        <dbReference type="Proteomes" id="UP000298412"/>
    </source>
</evidence>
<protein>
    <submittedName>
        <fullName evidence="3">ImmA/IrrE family metallo-endopeptidase</fullName>
    </submittedName>
</protein>
<dbReference type="InterPro" id="IPR052345">
    <property type="entry name" value="Rad_response_metalloprotease"/>
</dbReference>
<organism evidence="3 4">
    <name type="scientific">Cryobacterium algoritolerans</name>
    <dbReference type="NCBI Taxonomy" id="1259184"/>
    <lineage>
        <taxon>Bacteria</taxon>
        <taxon>Bacillati</taxon>
        <taxon>Actinomycetota</taxon>
        <taxon>Actinomycetes</taxon>
        <taxon>Micrococcales</taxon>
        <taxon>Microbacteriaceae</taxon>
        <taxon>Cryobacterium</taxon>
    </lineage>
</organism>
<dbReference type="Gene3D" id="1.10.10.2910">
    <property type="match status" value="1"/>
</dbReference>
<dbReference type="SUPFAM" id="SSF47413">
    <property type="entry name" value="lambda repressor-like DNA-binding domains"/>
    <property type="match status" value="1"/>
</dbReference>
<dbReference type="InterPro" id="IPR010982">
    <property type="entry name" value="Lambda_DNA-bd_dom_sf"/>
</dbReference>
<feature type="domain" description="HTH cro/C1-type" evidence="2">
    <location>
        <begin position="10"/>
        <end position="64"/>
    </location>
</feature>
<keyword evidence="4" id="KW-1185">Reference proteome</keyword>
<dbReference type="Gene3D" id="1.10.260.40">
    <property type="entry name" value="lambda repressor-like DNA-binding domains"/>
    <property type="match status" value="1"/>
</dbReference>
<comment type="caution">
    <text evidence="3">The sequence shown here is derived from an EMBL/GenBank/DDBJ whole genome shotgun (WGS) entry which is preliminary data.</text>
</comment>
<dbReference type="Proteomes" id="UP000298412">
    <property type="component" value="Unassembled WGS sequence"/>
</dbReference>
<reference evidence="3 4" key="1">
    <citation type="submission" date="2019-03" db="EMBL/GenBank/DDBJ databases">
        <title>Genomics of glacier-inhabiting Cryobacterium strains.</title>
        <authorList>
            <person name="Liu Q."/>
            <person name="Xin Y.-H."/>
        </authorList>
    </citation>
    <scope>NUCLEOTIDE SEQUENCE [LARGE SCALE GENOMIC DNA]</scope>
    <source>
        <strain evidence="3 4">MDT1-3</strain>
    </source>
</reference>
<dbReference type="Pfam" id="PF06114">
    <property type="entry name" value="Peptidase_M78"/>
    <property type="match status" value="1"/>
</dbReference>
<dbReference type="SMART" id="SM00530">
    <property type="entry name" value="HTH_XRE"/>
    <property type="match status" value="1"/>
</dbReference>
<dbReference type="EMBL" id="SOFP01000048">
    <property type="protein sequence ID" value="TFC14365.1"/>
    <property type="molecule type" value="Genomic_DNA"/>
</dbReference>
<dbReference type="PROSITE" id="PS50943">
    <property type="entry name" value="HTH_CROC1"/>
    <property type="match status" value="1"/>
</dbReference>